<gene>
    <name evidence="1" type="ORF">PEPMIC_00659</name>
</gene>
<dbReference type="RefSeq" id="WP_004832545.1">
    <property type="nucleotide sequence ID" value="NZ_DS483517.1"/>
</dbReference>
<dbReference type="AlphaFoldDB" id="A8SKE6"/>
<dbReference type="GeneID" id="93384920"/>
<reference evidence="1 2" key="1">
    <citation type="submission" date="2007-09" db="EMBL/GenBank/DDBJ databases">
        <title>Draft genome sequence of Peptostreptococcus micros (ATCC 33270).</title>
        <authorList>
            <person name="Sudarsanam P."/>
            <person name="Ley R."/>
            <person name="Guruge J."/>
            <person name="Turnbaugh P.J."/>
            <person name="Mahowald M."/>
            <person name="Liep D."/>
            <person name="Gordon J."/>
        </authorList>
    </citation>
    <scope>NUCLEOTIDE SEQUENCE [LARGE SCALE GENOMIC DNA]</scope>
    <source>
        <strain evidence="1 2">ATCC 33270</strain>
    </source>
</reference>
<dbReference type="HOGENOM" id="CLU_930153_0_0_9"/>
<accession>A8SKE6</accession>
<evidence type="ECO:0000313" key="1">
    <source>
        <dbReference type="EMBL" id="EDP24080.1"/>
    </source>
</evidence>
<dbReference type="EMBL" id="ABEE02000016">
    <property type="protein sequence ID" value="EDP24080.1"/>
    <property type="molecule type" value="Genomic_DNA"/>
</dbReference>
<sequence length="299" mass="35082">MNVIHNNWKSSNFTKDGAEVCIGNRMVHLQGENYSRYMYPLFNEFTYVNSVDRLYNILLTRISEDVSFENFIDIINKLLEHKILILVEDKKILESQNSMNISIFDFSYSGVAEKISEISSLKSDLYVSSDFLIKDRTKLKELDFYNLKSEIKKVKNNEIVLCIINRNNFSLLKVICDLDLTGNECIIPVFVDSNVLVIGSIISKEMEFLEKQSLCYQFESICRRYIFNRTYFECNEDFLISSIGLLDKELKEIAKILNGNVGFSKIYNNAVIYNHNTGNLYYEKLLKYKFELERILRYE</sequence>
<reference evidence="1 2" key="2">
    <citation type="submission" date="2007-09" db="EMBL/GenBank/DDBJ databases">
        <authorList>
            <person name="Fulton L."/>
            <person name="Clifton S."/>
            <person name="Fulton B."/>
            <person name="Xu J."/>
            <person name="Minx P."/>
            <person name="Pepin K.H."/>
            <person name="Johnson M."/>
            <person name="Thiruvilangam P."/>
            <person name="Bhonagiri V."/>
            <person name="Nash W.E."/>
            <person name="Mardis E.R."/>
            <person name="Wilson R.K."/>
        </authorList>
    </citation>
    <scope>NUCLEOTIDE SEQUENCE [LARGE SCALE GENOMIC DNA]</scope>
    <source>
        <strain evidence="1 2">ATCC 33270</strain>
    </source>
</reference>
<evidence type="ECO:0000313" key="2">
    <source>
        <dbReference type="Proteomes" id="UP000003162"/>
    </source>
</evidence>
<protein>
    <submittedName>
        <fullName evidence="1">Uncharacterized protein</fullName>
    </submittedName>
</protein>
<organism evidence="1 2">
    <name type="scientific">Parvimonas micra ATCC 33270</name>
    <dbReference type="NCBI Taxonomy" id="411465"/>
    <lineage>
        <taxon>Bacteria</taxon>
        <taxon>Bacillati</taxon>
        <taxon>Bacillota</taxon>
        <taxon>Tissierellia</taxon>
        <taxon>Tissierellales</taxon>
        <taxon>Peptoniphilaceae</taxon>
        <taxon>Parvimonas</taxon>
    </lineage>
</organism>
<comment type="caution">
    <text evidence="1">The sequence shown here is derived from an EMBL/GenBank/DDBJ whole genome shotgun (WGS) entry which is preliminary data.</text>
</comment>
<name>A8SKE6_9FIRM</name>
<proteinExistence type="predicted"/>
<dbReference type="Proteomes" id="UP000003162">
    <property type="component" value="Unassembled WGS sequence"/>
</dbReference>